<evidence type="ECO:0000313" key="3">
    <source>
        <dbReference type="EMBL" id="AUO31758.1"/>
    </source>
</evidence>
<keyword evidence="1" id="KW-1133">Transmembrane helix</keyword>
<dbReference type="EMBL" id="MG205642">
    <property type="protein sequence ID" value="AUO31758.1"/>
    <property type="molecule type" value="Genomic_DNA"/>
</dbReference>
<geneLocation type="plasmid" evidence="3">
    <name>pCS1-6</name>
</geneLocation>
<evidence type="ECO:0000313" key="2">
    <source>
        <dbReference type="EMBL" id="AUO31664.1"/>
    </source>
</evidence>
<feature type="transmembrane region" description="Helical" evidence="1">
    <location>
        <begin position="104"/>
        <end position="123"/>
    </location>
</feature>
<feature type="transmembrane region" description="Helical" evidence="1">
    <location>
        <begin position="36"/>
        <end position="53"/>
    </location>
</feature>
<evidence type="ECO:0000256" key="1">
    <source>
        <dbReference type="SAM" id="Phobius"/>
    </source>
</evidence>
<keyword evidence="2" id="KW-0614">Plasmid</keyword>
<accession>A0A2I6SVV3</accession>
<reference evidence="2" key="1">
    <citation type="submission" date="2017-10" db="EMBL/GenBank/DDBJ databases">
        <title>Conjugative transfer of the toxin plasmid of Clostridium sordellii.</title>
        <authorList>
            <person name="Vidor C.J."/>
            <person name="Awad M."/>
            <person name="Lyras D."/>
        </authorList>
    </citation>
    <scope>NUCLEOTIDE SEQUENCE</scope>
    <source>
        <strain evidence="2">7508-A</strain>
        <strain evidence="3">7543-A</strain>
        <plasmid evidence="3">pCS1-6</plasmid>
        <plasmid evidence="2">pCS1-7</plasmid>
    </source>
</reference>
<name>A0A2I6SVV3_PARSO</name>
<proteinExistence type="predicted"/>
<geneLocation type="plasmid" evidence="2">
    <name>pCS1-7</name>
</geneLocation>
<sequence length="129" mass="14816">MYHINGGIILINGANKYTFFLGLLGFQGFKELSGDPLGLISFGWFAWFSAYWWCKLGKEDECLIQNKHRAGNIALYSGFILAVVSSFLIRLFTVDLMTLYRMQILILAVSFAISINLWGFLTYKFDTRY</sequence>
<organism evidence="2">
    <name type="scientific">Paraclostridium sordellii</name>
    <name type="common">Clostridium sordellii</name>
    <dbReference type="NCBI Taxonomy" id="1505"/>
    <lineage>
        <taxon>Bacteria</taxon>
        <taxon>Bacillati</taxon>
        <taxon>Bacillota</taxon>
        <taxon>Clostridia</taxon>
        <taxon>Peptostreptococcales</taxon>
        <taxon>Peptostreptococcaceae</taxon>
        <taxon>Paraclostridium</taxon>
    </lineage>
</organism>
<feature type="transmembrane region" description="Helical" evidence="1">
    <location>
        <begin position="73"/>
        <end position="92"/>
    </location>
</feature>
<dbReference type="AlphaFoldDB" id="A0A2I6SVV3"/>
<keyword evidence="1" id="KW-0472">Membrane</keyword>
<dbReference type="EMBL" id="MG205641">
    <property type="protein sequence ID" value="AUO31664.1"/>
    <property type="molecule type" value="Genomic_DNA"/>
</dbReference>
<feature type="transmembrane region" description="Helical" evidence="1">
    <location>
        <begin position="6"/>
        <end position="24"/>
    </location>
</feature>
<evidence type="ECO:0008006" key="4">
    <source>
        <dbReference type="Google" id="ProtNLM"/>
    </source>
</evidence>
<keyword evidence="1" id="KW-0812">Transmembrane</keyword>
<protein>
    <recommendedName>
        <fullName evidence="4">DUF3796 domain-containing protein</fullName>
    </recommendedName>
</protein>